<name>A0AAV1JUG3_9NEOP</name>
<evidence type="ECO:0000313" key="3">
    <source>
        <dbReference type="Proteomes" id="UP001497472"/>
    </source>
</evidence>
<reference evidence="2 3" key="1">
    <citation type="submission" date="2023-11" db="EMBL/GenBank/DDBJ databases">
        <authorList>
            <person name="Okamura Y."/>
        </authorList>
    </citation>
    <scope>NUCLEOTIDE SEQUENCE [LARGE SCALE GENOMIC DNA]</scope>
</reference>
<sequence length="80" mass="9242">MEYNIKKVSLKIPFPTNHYANITHKVLNVDKDLKGIKKEIVVEDNNLIIYYEGADYKFIRSALNAALKNVVTVLQTIQMF</sequence>
<comment type="similarity">
    <text evidence="1">Belongs to the CTAG/PCC1 family.</text>
</comment>
<dbReference type="Proteomes" id="UP001497472">
    <property type="component" value="Unassembled WGS sequence"/>
</dbReference>
<dbReference type="PANTHER" id="PTHR31283:SF5">
    <property type="entry name" value="EKC_KEOPS COMPLEX SUBUNIT LAGE3"/>
    <property type="match status" value="1"/>
</dbReference>
<protein>
    <recommendedName>
        <fullName evidence="4">Transcription factor Pcc1</fullName>
    </recommendedName>
</protein>
<dbReference type="AlphaFoldDB" id="A0AAV1JUG3"/>
<dbReference type="Pfam" id="PF09341">
    <property type="entry name" value="Pcc1"/>
    <property type="match status" value="1"/>
</dbReference>
<evidence type="ECO:0000313" key="2">
    <source>
        <dbReference type="EMBL" id="CAK1552034.1"/>
    </source>
</evidence>
<proteinExistence type="inferred from homology"/>
<comment type="caution">
    <text evidence="2">The sequence shown here is derived from an EMBL/GenBank/DDBJ whole genome shotgun (WGS) entry which is preliminary data.</text>
</comment>
<dbReference type="PANTHER" id="PTHR31283">
    <property type="entry name" value="EKC/KEOPS COMPLEX SUBUNIT PCC1 FAMILY MEMBER"/>
    <property type="match status" value="1"/>
</dbReference>
<evidence type="ECO:0008006" key="4">
    <source>
        <dbReference type="Google" id="ProtNLM"/>
    </source>
</evidence>
<dbReference type="GO" id="GO:0000408">
    <property type="term" value="C:EKC/KEOPS complex"/>
    <property type="evidence" value="ECO:0007669"/>
    <property type="project" value="TreeGrafter"/>
</dbReference>
<accession>A0AAV1JUG3</accession>
<gene>
    <name evidence="2" type="ORF">LNINA_LOCUS11117</name>
</gene>
<keyword evidence="3" id="KW-1185">Reference proteome</keyword>
<evidence type="ECO:0000256" key="1">
    <source>
        <dbReference type="ARBA" id="ARBA00007073"/>
    </source>
</evidence>
<organism evidence="2 3">
    <name type="scientific">Leptosia nina</name>
    <dbReference type="NCBI Taxonomy" id="320188"/>
    <lineage>
        <taxon>Eukaryota</taxon>
        <taxon>Metazoa</taxon>
        <taxon>Ecdysozoa</taxon>
        <taxon>Arthropoda</taxon>
        <taxon>Hexapoda</taxon>
        <taxon>Insecta</taxon>
        <taxon>Pterygota</taxon>
        <taxon>Neoptera</taxon>
        <taxon>Endopterygota</taxon>
        <taxon>Lepidoptera</taxon>
        <taxon>Glossata</taxon>
        <taxon>Ditrysia</taxon>
        <taxon>Papilionoidea</taxon>
        <taxon>Pieridae</taxon>
        <taxon>Pierinae</taxon>
        <taxon>Leptosia</taxon>
    </lineage>
</organism>
<dbReference type="EMBL" id="CAVLEF010000132">
    <property type="protein sequence ID" value="CAK1552034.1"/>
    <property type="molecule type" value="Genomic_DNA"/>
</dbReference>
<dbReference type="InterPro" id="IPR015419">
    <property type="entry name" value="CTAG/Pcc1"/>
</dbReference>
<dbReference type="GO" id="GO:0070525">
    <property type="term" value="P:tRNA threonylcarbamoyladenosine metabolic process"/>
    <property type="evidence" value="ECO:0007669"/>
    <property type="project" value="TreeGrafter"/>
</dbReference>
<dbReference type="Gene3D" id="3.30.310.50">
    <property type="entry name" value="Alpha-D-phosphohexomutase, C-terminal domain"/>
    <property type="match status" value="1"/>
</dbReference>